<evidence type="ECO:0000313" key="2">
    <source>
        <dbReference type="Proteomes" id="UP000814128"/>
    </source>
</evidence>
<comment type="caution">
    <text evidence="1">The sequence shown here is derived from an EMBL/GenBank/DDBJ whole genome shotgun (WGS) entry which is preliminary data.</text>
</comment>
<keyword evidence="2" id="KW-1185">Reference proteome</keyword>
<accession>A0ACB8QQY7</accession>
<proteinExistence type="predicted"/>
<organism evidence="1 2">
    <name type="scientific">Vararia minispora EC-137</name>
    <dbReference type="NCBI Taxonomy" id="1314806"/>
    <lineage>
        <taxon>Eukaryota</taxon>
        <taxon>Fungi</taxon>
        <taxon>Dikarya</taxon>
        <taxon>Basidiomycota</taxon>
        <taxon>Agaricomycotina</taxon>
        <taxon>Agaricomycetes</taxon>
        <taxon>Russulales</taxon>
        <taxon>Lachnocladiaceae</taxon>
        <taxon>Vararia</taxon>
    </lineage>
</organism>
<reference evidence="1" key="1">
    <citation type="submission" date="2021-02" db="EMBL/GenBank/DDBJ databases">
        <authorList>
            <consortium name="DOE Joint Genome Institute"/>
            <person name="Ahrendt S."/>
            <person name="Looney B.P."/>
            <person name="Miyauchi S."/>
            <person name="Morin E."/>
            <person name="Drula E."/>
            <person name="Courty P.E."/>
            <person name="Chicoki N."/>
            <person name="Fauchery L."/>
            <person name="Kohler A."/>
            <person name="Kuo A."/>
            <person name="Labutti K."/>
            <person name="Pangilinan J."/>
            <person name="Lipzen A."/>
            <person name="Riley R."/>
            <person name="Andreopoulos W."/>
            <person name="He G."/>
            <person name="Johnson J."/>
            <person name="Barry K.W."/>
            <person name="Grigoriev I.V."/>
            <person name="Nagy L."/>
            <person name="Hibbett D."/>
            <person name="Henrissat B."/>
            <person name="Matheny P.B."/>
            <person name="Labbe J."/>
            <person name="Martin F."/>
        </authorList>
    </citation>
    <scope>NUCLEOTIDE SEQUENCE</scope>
    <source>
        <strain evidence="1">EC-137</strain>
    </source>
</reference>
<reference evidence="1" key="2">
    <citation type="journal article" date="2022" name="New Phytol.">
        <title>Evolutionary transition to the ectomycorrhizal habit in the genomes of a hyperdiverse lineage of mushroom-forming fungi.</title>
        <authorList>
            <person name="Looney B."/>
            <person name="Miyauchi S."/>
            <person name="Morin E."/>
            <person name="Drula E."/>
            <person name="Courty P.E."/>
            <person name="Kohler A."/>
            <person name="Kuo A."/>
            <person name="LaButti K."/>
            <person name="Pangilinan J."/>
            <person name="Lipzen A."/>
            <person name="Riley R."/>
            <person name="Andreopoulos W."/>
            <person name="He G."/>
            <person name="Johnson J."/>
            <person name="Nolan M."/>
            <person name="Tritt A."/>
            <person name="Barry K.W."/>
            <person name="Grigoriev I.V."/>
            <person name="Nagy L.G."/>
            <person name="Hibbett D."/>
            <person name="Henrissat B."/>
            <person name="Matheny P.B."/>
            <person name="Labbe J."/>
            <person name="Martin F.M."/>
        </authorList>
    </citation>
    <scope>NUCLEOTIDE SEQUENCE</scope>
    <source>
        <strain evidence="1">EC-137</strain>
    </source>
</reference>
<name>A0ACB8QQY7_9AGAM</name>
<sequence length="493" mass="54193">MGLLMSLPFAGVLGTVGSSCLAGLAFCFTSTAASMFCKSCNCNSSIATRVGFAMIFALNSMLAWLMKSPFVIQLLEKWSYDYIKMDCEEGKCYGVLAVHRICFALVLFHLLLSFSLIGVRHTRDKRAAIQNGWWGPKVLLWLVLVGISFFIPNPFFMLWGNYVSLIGATAFVLLGLVLLVDCAHSWSETCLDNWENSSNSNLWQWILIGSTATMYLAAFAMTGVLYAFFAGSGCTLNRFFISFNLALIILITILCVHPYVQEHNPRSGLAQSSMVAVYCTYLILSAVGNHAHEQCNPLLKGGAGAGARTTAVVLGALFTFLAIAYSTTRAATQSRALVGGKDDGAVRLPDNEHEVNVVSTQPSRTETPRYQALLAAIEAGAIPASALNEMQHGYDDDDDDGGEAHDDERTGTRYNYSWFHVIFILGAMYVAMLLTDWQVPSPCPTYMQALTGDDDDVHIGRSETAMWMRIVSSWVCMFLYIWSLLAPALFPDR</sequence>
<gene>
    <name evidence="1" type="ORF">K488DRAFT_45920</name>
</gene>
<evidence type="ECO:0000313" key="1">
    <source>
        <dbReference type="EMBL" id="KAI0034214.1"/>
    </source>
</evidence>
<protein>
    <submittedName>
        <fullName evidence="1">TMS membrane protein/tumor differentially expressed protein</fullName>
    </submittedName>
</protein>
<dbReference type="EMBL" id="MU273504">
    <property type="protein sequence ID" value="KAI0034214.1"/>
    <property type="molecule type" value="Genomic_DNA"/>
</dbReference>
<dbReference type="Proteomes" id="UP000814128">
    <property type="component" value="Unassembled WGS sequence"/>
</dbReference>